<evidence type="ECO:0000256" key="1">
    <source>
        <dbReference type="ARBA" id="ARBA00000001"/>
    </source>
</evidence>
<dbReference type="EMBL" id="OU900099">
    <property type="protein sequence ID" value="CAG9862661.1"/>
    <property type="molecule type" value="Genomic_DNA"/>
</dbReference>
<protein>
    <recommendedName>
        <fullName evidence="5">Glutaminyl-peptide cyclotransferase</fullName>
        <ecNumber evidence="4">2.3.2.5</ecNumber>
    </recommendedName>
</protein>
<evidence type="ECO:0000313" key="16">
    <source>
        <dbReference type="Proteomes" id="UP001153712"/>
    </source>
</evidence>
<dbReference type="AlphaFoldDB" id="A0A9N9XRW9"/>
<organism evidence="15 16">
    <name type="scientific">Phyllotreta striolata</name>
    <name type="common">Striped flea beetle</name>
    <name type="synonym">Crioceris striolata</name>
    <dbReference type="NCBI Taxonomy" id="444603"/>
    <lineage>
        <taxon>Eukaryota</taxon>
        <taxon>Metazoa</taxon>
        <taxon>Ecdysozoa</taxon>
        <taxon>Arthropoda</taxon>
        <taxon>Hexapoda</taxon>
        <taxon>Insecta</taxon>
        <taxon>Pterygota</taxon>
        <taxon>Neoptera</taxon>
        <taxon>Endopterygota</taxon>
        <taxon>Coleoptera</taxon>
        <taxon>Polyphaga</taxon>
        <taxon>Cucujiformia</taxon>
        <taxon>Chrysomeloidea</taxon>
        <taxon>Chrysomelidae</taxon>
        <taxon>Galerucinae</taxon>
        <taxon>Alticini</taxon>
        <taxon>Phyllotreta</taxon>
    </lineage>
</organism>
<evidence type="ECO:0000259" key="14">
    <source>
        <dbReference type="Pfam" id="PF04389"/>
    </source>
</evidence>
<dbReference type="Gene3D" id="3.40.630.10">
    <property type="entry name" value="Zn peptidases"/>
    <property type="match status" value="1"/>
</dbReference>
<proteinExistence type="inferred from homology"/>
<dbReference type="PANTHER" id="PTHR12283:SF6">
    <property type="entry name" value="GLUTAMINYL-PEPTIDE CYCLOTRANSFERASE-RELATED"/>
    <property type="match status" value="1"/>
</dbReference>
<keyword evidence="7" id="KW-0808">Transferase</keyword>
<feature type="signal peptide" evidence="13">
    <location>
        <begin position="1"/>
        <end position="20"/>
    </location>
</feature>
<keyword evidence="10" id="KW-1015">Disulfide bond</keyword>
<name>A0A9N9XRW9_PHYSR</name>
<dbReference type="Pfam" id="PF04389">
    <property type="entry name" value="Peptidase_M28"/>
    <property type="match status" value="1"/>
</dbReference>
<dbReference type="GO" id="GO:0008270">
    <property type="term" value="F:zinc ion binding"/>
    <property type="evidence" value="ECO:0007669"/>
    <property type="project" value="TreeGrafter"/>
</dbReference>
<evidence type="ECO:0000256" key="13">
    <source>
        <dbReference type="SAM" id="SignalP"/>
    </source>
</evidence>
<gene>
    <name evidence="15" type="ORF">PHYEVI_LOCUS8968</name>
</gene>
<keyword evidence="6" id="KW-0964">Secreted</keyword>
<dbReference type="CDD" id="cd03880">
    <property type="entry name" value="M28_QC_like"/>
    <property type="match status" value="1"/>
</dbReference>
<comment type="function">
    <text evidence="12">Acts as a glutaminyl-peptide cyclotransferase. Responsible for the biosynthesis of pyroglutamyl peptides. Might be more efficient in the conversion of tri and tetrapeptides in vitro. Might have a relative preference for substrates containing hydrophobic amino acids in vitro.</text>
</comment>
<dbReference type="InterPro" id="IPR007484">
    <property type="entry name" value="Peptidase_M28"/>
</dbReference>
<evidence type="ECO:0000256" key="12">
    <source>
        <dbReference type="ARBA" id="ARBA00057903"/>
    </source>
</evidence>
<keyword evidence="13" id="KW-0732">Signal</keyword>
<dbReference type="GO" id="GO:0005576">
    <property type="term" value="C:extracellular region"/>
    <property type="evidence" value="ECO:0007669"/>
    <property type="project" value="UniProtKB-SubCell"/>
</dbReference>
<evidence type="ECO:0000256" key="4">
    <source>
        <dbReference type="ARBA" id="ARBA00012012"/>
    </source>
</evidence>
<evidence type="ECO:0000256" key="10">
    <source>
        <dbReference type="ARBA" id="ARBA00023157"/>
    </source>
</evidence>
<dbReference type="GO" id="GO:0016603">
    <property type="term" value="F:glutaminyl-peptide cyclotransferase activity"/>
    <property type="evidence" value="ECO:0007669"/>
    <property type="project" value="UniProtKB-EC"/>
</dbReference>
<comment type="similarity">
    <text evidence="3">Belongs to the glutaminyl-peptide cyclotransferase family.</text>
</comment>
<dbReference type="PANTHER" id="PTHR12283">
    <property type="entry name" value="GLUTAMINYL-PEPTIDE CYCLOTRANSFERASE"/>
    <property type="match status" value="1"/>
</dbReference>
<evidence type="ECO:0000256" key="7">
    <source>
        <dbReference type="ARBA" id="ARBA00022679"/>
    </source>
</evidence>
<evidence type="ECO:0000256" key="3">
    <source>
        <dbReference type="ARBA" id="ARBA00006014"/>
    </source>
</evidence>
<evidence type="ECO:0000256" key="8">
    <source>
        <dbReference type="ARBA" id="ARBA00022723"/>
    </source>
</evidence>
<comment type="catalytic activity">
    <reaction evidence="1">
        <text>N-terminal L-glutaminyl-[peptide] = N-terminal 5-oxo-L-prolyl-[peptide] + NH4(+)</text>
        <dbReference type="Rhea" id="RHEA:23652"/>
        <dbReference type="Rhea" id="RHEA-COMP:11736"/>
        <dbReference type="Rhea" id="RHEA-COMP:11846"/>
        <dbReference type="ChEBI" id="CHEBI:28938"/>
        <dbReference type="ChEBI" id="CHEBI:64722"/>
        <dbReference type="ChEBI" id="CHEBI:87215"/>
        <dbReference type="EC" id="2.3.2.5"/>
    </reaction>
</comment>
<keyword evidence="9" id="KW-0862">Zinc</keyword>
<sequence length="357" mass="41774">MMRVLLEVFSMIVVMEVTTGESEFRSLQLKHSPLRLDDSAIKHLSHLSNKKYTEQVLDNILIPRVVGTQNHRKVYDYIVSELESLNWTIEPDEFEDDTPHGRKTFRNIIAYLNPHAERFLVLACHYDSKFYEDIEFVGATDSAVPCAMLLNLAKTLKNELKSLTSDYPLSLKLVFFDGEEAFEKWGPTDSIYGAKHLADKWERNRFKSKLTNDVVSDLERIDLFILLDLIGHEGTRFLSCFENTKHWYLHMAKLEDKLNNLNLLENKSYDNRYFAKRKYLGYIEDDHIPFVYKKVPVLHLISIPFPKEWHSEHDNRHIIDSKTIEDINKILRIFVVEYLNIKIVNADESPAIPAKEL</sequence>
<evidence type="ECO:0000256" key="9">
    <source>
        <dbReference type="ARBA" id="ARBA00022833"/>
    </source>
</evidence>
<dbReference type="FunFam" id="3.40.630.10:FF:000029">
    <property type="entry name" value="Glutaminyl-peptide cyclotransferase"/>
    <property type="match status" value="1"/>
</dbReference>
<feature type="domain" description="Peptidase M28" evidence="14">
    <location>
        <begin position="107"/>
        <end position="332"/>
    </location>
</feature>
<dbReference type="SUPFAM" id="SSF53187">
    <property type="entry name" value="Zn-dependent exopeptidases"/>
    <property type="match status" value="1"/>
</dbReference>
<keyword evidence="8" id="KW-0479">Metal-binding</keyword>
<evidence type="ECO:0000313" key="15">
    <source>
        <dbReference type="EMBL" id="CAG9862661.1"/>
    </source>
</evidence>
<dbReference type="OrthoDB" id="3907302at2759"/>
<feature type="chain" id="PRO_5040112888" description="Glutaminyl-peptide cyclotransferase" evidence="13">
    <location>
        <begin position="21"/>
        <end position="357"/>
    </location>
</feature>
<evidence type="ECO:0000256" key="11">
    <source>
        <dbReference type="ARBA" id="ARBA00023315"/>
    </source>
</evidence>
<dbReference type="InterPro" id="IPR037457">
    <property type="entry name" value="M28_QC"/>
</dbReference>
<accession>A0A9N9XRW9</accession>
<evidence type="ECO:0000256" key="2">
    <source>
        <dbReference type="ARBA" id="ARBA00004613"/>
    </source>
</evidence>
<reference evidence="15" key="1">
    <citation type="submission" date="2022-01" db="EMBL/GenBank/DDBJ databases">
        <authorList>
            <person name="King R."/>
        </authorList>
    </citation>
    <scope>NUCLEOTIDE SEQUENCE</scope>
</reference>
<dbReference type="Proteomes" id="UP001153712">
    <property type="component" value="Chromosome 6"/>
</dbReference>
<keyword evidence="16" id="KW-1185">Reference proteome</keyword>
<dbReference type="InterPro" id="IPR040234">
    <property type="entry name" value="QC/QCL"/>
</dbReference>
<evidence type="ECO:0000256" key="5">
    <source>
        <dbReference type="ARBA" id="ARBA00016861"/>
    </source>
</evidence>
<keyword evidence="11" id="KW-0012">Acyltransferase</keyword>
<comment type="subcellular location">
    <subcellularLocation>
        <location evidence="2">Secreted</location>
    </subcellularLocation>
</comment>
<dbReference type="EC" id="2.3.2.5" evidence="4"/>
<evidence type="ECO:0000256" key="6">
    <source>
        <dbReference type="ARBA" id="ARBA00022525"/>
    </source>
</evidence>